<dbReference type="InterPro" id="IPR036866">
    <property type="entry name" value="RibonucZ/Hydroxyglut_hydro"/>
</dbReference>
<proteinExistence type="predicted"/>
<name>A0ABX7N9Y8_9BACT</name>
<dbReference type="Proteomes" id="UP000663090">
    <property type="component" value="Chromosome"/>
</dbReference>
<evidence type="ECO:0008006" key="4">
    <source>
        <dbReference type="Google" id="ProtNLM"/>
    </source>
</evidence>
<keyword evidence="3" id="KW-1185">Reference proteome</keyword>
<sequence length="511" mass="56511">MRRPRLLFLFAALLFATSKASAEDLARPRLQAALEAMGGEAKLRALSSLRIGGIGHWNLLEQSERPSPPWLVMYEQVDEVRDLRQRRLRQKTEGRGAGGRDAWEGATMVLSDGVVGVEMGGQWRPAGGAQLQDMEERLDFAPERVLLTALAATDLRSAPDTVVQEVPHHVLTFRHGQASVKLYLNARTRLPTQVELVAAHPGDIFWSVWGDVRTRLIFQAWALESGGLRYPRHWEWERNGGSYHAFTVTRLELDAKLVETDFALPDTVKQAFAARSKSTVEDRPLGRPDRPATELAPGVIHIPGAWDIALVKQDDGLVIIEAPISSGYSARVMEEVQRRFPGVKVKATVSTSDAWPHVGGVREYVARGVPLYVLDVNAPLVERVLKTPRTLAPDALAKAPRGAVLRPVGKRTTLGAGKNRMELVPVRTETGERMLFVWLPEHRLLYTSDLVQPMQDGSFFNVQQVSETVEVATREKLDVAHVFGMHLGATEWPALPQAVDKVRAPVAGATP</sequence>
<feature type="signal peptide" evidence="1">
    <location>
        <begin position="1"/>
        <end position="22"/>
    </location>
</feature>
<feature type="chain" id="PRO_5045108489" description="Metallo-beta-lactamase domain-containing protein" evidence="1">
    <location>
        <begin position="23"/>
        <end position="511"/>
    </location>
</feature>
<gene>
    <name evidence="2" type="ORF">JY572_39025</name>
</gene>
<keyword evidence="1" id="KW-0732">Signal</keyword>
<dbReference type="SUPFAM" id="SSF56281">
    <property type="entry name" value="Metallo-hydrolase/oxidoreductase"/>
    <property type="match status" value="1"/>
</dbReference>
<dbReference type="EMBL" id="CP071091">
    <property type="protein sequence ID" value="QSQ14236.1"/>
    <property type="molecule type" value="Genomic_DNA"/>
</dbReference>
<protein>
    <recommendedName>
        <fullName evidence="4">Metallo-beta-lactamase domain-containing protein</fullName>
    </recommendedName>
</protein>
<evidence type="ECO:0000313" key="2">
    <source>
        <dbReference type="EMBL" id="QSQ14236.1"/>
    </source>
</evidence>
<evidence type="ECO:0000256" key="1">
    <source>
        <dbReference type="SAM" id="SignalP"/>
    </source>
</evidence>
<evidence type="ECO:0000313" key="3">
    <source>
        <dbReference type="Proteomes" id="UP000663090"/>
    </source>
</evidence>
<accession>A0ABX7N9Y8</accession>
<dbReference type="RefSeq" id="WP_206716027.1">
    <property type="nucleotide sequence ID" value="NZ_CP071091.1"/>
</dbReference>
<dbReference type="Gene3D" id="3.60.15.10">
    <property type="entry name" value="Ribonuclease Z/Hydroxyacylglutathione hydrolase-like"/>
    <property type="match status" value="1"/>
</dbReference>
<reference evidence="2 3" key="1">
    <citation type="submission" date="2021-02" db="EMBL/GenBank/DDBJ databases">
        <title>De Novo genome assembly of isolated myxobacteria.</title>
        <authorList>
            <person name="Stevens D.C."/>
        </authorList>
    </citation>
    <scope>NUCLEOTIDE SEQUENCE [LARGE SCALE GENOMIC DNA]</scope>
    <source>
        <strain evidence="2 3">SCHIC003</strain>
    </source>
</reference>
<organism evidence="2 3">
    <name type="scientific">Myxococcus landrumensis</name>
    <dbReference type="NCBI Taxonomy" id="2813577"/>
    <lineage>
        <taxon>Bacteria</taxon>
        <taxon>Pseudomonadati</taxon>
        <taxon>Myxococcota</taxon>
        <taxon>Myxococcia</taxon>
        <taxon>Myxococcales</taxon>
        <taxon>Cystobacterineae</taxon>
        <taxon>Myxococcaceae</taxon>
        <taxon>Myxococcus</taxon>
    </lineage>
</organism>